<keyword evidence="7 8" id="KW-0472">Membrane</keyword>
<keyword evidence="3" id="KW-1003">Cell membrane</keyword>
<feature type="transmembrane region" description="Helical" evidence="8">
    <location>
        <begin position="146"/>
        <end position="165"/>
    </location>
</feature>
<dbReference type="EMBL" id="JAEHFY010000008">
    <property type="protein sequence ID" value="MBK0382767.1"/>
    <property type="molecule type" value="Genomic_DNA"/>
</dbReference>
<evidence type="ECO:0000256" key="2">
    <source>
        <dbReference type="ARBA" id="ARBA00007776"/>
    </source>
</evidence>
<name>A0ABS1BIX4_9SPHI</name>
<protein>
    <submittedName>
        <fullName evidence="9">Rod shape-determining protein MreD</fullName>
    </submittedName>
</protein>
<comment type="subcellular location">
    <subcellularLocation>
        <location evidence="1">Cell membrane</location>
        <topology evidence="1">Multi-pass membrane protein</topology>
    </subcellularLocation>
</comment>
<comment type="caution">
    <text evidence="9">The sequence shown here is derived from an EMBL/GenBank/DDBJ whole genome shotgun (WGS) entry which is preliminary data.</text>
</comment>
<gene>
    <name evidence="9" type="primary">mreD</name>
    <name evidence="9" type="ORF">I5M32_07325</name>
</gene>
<keyword evidence="6 8" id="KW-1133">Transmembrane helix</keyword>
<evidence type="ECO:0000256" key="3">
    <source>
        <dbReference type="ARBA" id="ARBA00022475"/>
    </source>
</evidence>
<feature type="transmembrane region" description="Helical" evidence="8">
    <location>
        <begin position="7"/>
        <end position="28"/>
    </location>
</feature>
<evidence type="ECO:0000256" key="8">
    <source>
        <dbReference type="SAM" id="Phobius"/>
    </source>
</evidence>
<comment type="similarity">
    <text evidence="2">Belongs to the MreD family.</text>
</comment>
<dbReference type="NCBIfam" id="TIGR03426">
    <property type="entry name" value="shape_MreD"/>
    <property type="match status" value="1"/>
</dbReference>
<dbReference type="Proteomes" id="UP000660024">
    <property type="component" value="Unassembled WGS sequence"/>
</dbReference>
<evidence type="ECO:0000256" key="5">
    <source>
        <dbReference type="ARBA" id="ARBA00022960"/>
    </source>
</evidence>
<keyword evidence="10" id="KW-1185">Reference proteome</keyword>
<evidence type="ECO:0000256" key="4">
    <source>
        <dbReference type="ARBA" id="ARBA00022692"/>
    </source>
</evidence>
<reference evidence="9 10" key="1">
    <citation type="submission" date="2020-12" db="EMBL/GenBank/DDBJ databases">
        <title>Bacterial novel species Pedobacter sp. SD-b isolated from soil.</title>
        <authorList>
            <person name="Jung H.-Y."/>
        </authorList>
    </citation>
    <scope>NUCLEOTIDE SEQUENCE [LARGE SCALE GENOMIC DNA]</scope>
    <source>
        <strain evidence="9 10">SD-b</strain>
    </source>
</reference>
<keyword evidence="4 8" id="KW-0812">Transmembrane</keyword>
<proteinExistence type="inferred from homology"/>
<feature type="transmembrane region" description="Helical" evidence="8">
    <location>
        <begin position="70"/>
        <end position="92"/>
    </location>
</feature>
<dbReference type="InterPro" id="IPR007227">
    <property type="entry name" value="Cell_shape_determining_MreD"/>
</dbReference>
<keyword evidence="5" id="KW-0133">Cell shape</keyword>
<feature type="transmembrane region" description="Helical" evidence="8">
    <location>
        <begin position="112"/>
        <end position="134"/>
    </location>
</feature>
<evidence type="ECO:0000256" key="7">
    <source>
        <dbReference type="ARBA" id="ARBA00023136"/>
    </source>
</evidence>
<evidence type="ECO:0000313" key="10">
    <source>
        <dbReference type="Proteomes" id="UP000660024"/>
    </source>
</evidence>
<accession>A0ABS1BIX4</accession>
<evidence type="ECO:0000256" key="1">
    <source>
        <dbReference type="ARBA" id="ARBA00004651"/>
    </source>
</evidence>
<evidence type="ECO:0000313" key="9">
    <source>
        <dbReference type="EMBL" id="MBK0382767.1"/>
    </source>
</evidence>
<organism evidence="9 10">
    <name type="scientific">Pedobacter segetis</name>
    <dbReference type="NCBI Taxonomy" id="2793069"/>
    <lineage>
        <taxon>Bacteria</taxon>
        <taxon>Pseudomonadati</taxon>
        <taxon>Bacteroidota</taxon>
        <taxon>Sphingobacteriia</taxon>
        <taxon>Sphingobacteriales</taxon>
        <taxon>Sphingobacteriaceae</taxon>
        <taxon>Pedobacter</taxon>
    </lineage>
</organism>
<sequence length="171" mass="20078">MIRILVNILRFVVLVAIQVFLLKNMVIYGLNVPYLYILFILLLPFETPNWLLFLLAFLIGISVDLFSDTLGLHATACVIMAFFRTVIIRVTVQEDNYDSDPEPTLGIMGFRWFFFYALILTLIHHFFLLNFEVFKFSEIPNILSRVLISSLFTLVLIFITELVFFRKKQRK</sequence>
<feature type="transmembrane region" description="Helical" evidence="8">
    <location>
        <begin position="34"/>
        <end position="58"/>
    </location>
</feature>
<dbReference type="RefSeq" id="WP_200585544.1">
    <property type="nucleotide sequence ID" value="NZ_JAEHFY010000008.1"/>
</dbReference>
<evidence type="ECO:0000256" key="6">
    <source>
        <dbReference type="ARBA" id="ARBA00022989"/>
    </source>
</evidence>